<dbReference type="Pfam" id="PF01323">
    <property type="entry name" value="DSBA"/>
    <property type="match status" value="1"/>
</dbReference>
<dbReference type="SUPFAM" id="SSF52833">
    <property type="entry name" value="Thioredoxin-like"/>
    <property type="match status" value="1"/>
</dbReference>
<reference evidence="4" key="2">
    <citation type="submission" date="2021-04" db="EMBL/GenBank/DDBJ databases">
        <authorList>
            <person name="Gilroy R."/>
        </authorList>
    </citation>
    <scope>NUCLEOTIDE SEQUENCE</scope>
    <source>
        <strain evidence="4">378</strain>
    </source>
</reference>
<gene>
    <name evidence="4" type="ORF">H9847_03350</name>
</gene>
<dbReference type="PANTHER" id="PTHR35272">
    <property type="entry name" value="THIOL:DISULFIDE INTERCHANGE PROTEIN DSBC-RELATED"/>
    <property type="match status" value="1"/>
</dbReference>
<dbReference type="EMBL" id="JAHLFE010000062">
    <property type="protein sequence ID" value="MBU3843894.1"/>
    <property type="molecule type" value="Genomic_DNA"/>
</dbReference>
<name>A0A948TFF1_9GAMM</name>
<dbReference type="PANTHER" id="PTHR35272:SF3">
    <property type="entry name" value="THIOL:DISULFIDE INTERCHANGE PROTEIN DSBC"/>
    <property type="match status" value="1"/>
</dbReference>
<reference evidence="4" key="1">
    <citation type="journal article" date="2021" name="PeerJ">
        <title>Extensive microbial diversity within the chicken gut microbiome revealed by metagenomics and culture.</title>
        <authorList>
            <person name="Gilroy R."/>
            <person name="Ravi A."/>
            <person name="Getino M."/>
            <person name="Pursley I."/>
            <person name="Horton D.L."/>
            <person name="Alikhan N.F."/>
            <person name="Baker D."/>
            <person name="Gharbi K."/>
            <person name="Hall N."/>
            <person name="Watson M."/>
            <person name="Adriaenssens E.M."/>
            <person name="Foster-Nyarko E."/>
            <person name="Jarju S."/>
            <person name="Secka A."/>
            <person name="Antonio M."/>
            <person name="Oren A."/>
            <person name="Chaudhuri R.R."/>
            <person name="La Ragione R."/>
            <person name="Hildebrand F."/>
            <person name="Pallen M.J."/>
        </authorList>
    </citation>
    <scope>NUCLEOTIDE SEQUENCE</scope>
    <source>
        <strain evidence="4">378</strain>
    </source>
</reference>
<evidence type="ECO:0000313" key="4">
    <source>
        <dbReference type="EMBL" id="MBU3843894.1"/>
    </source>
</evidence>
<comment type="caution">
    <text evidence="4">The sequence shown here is derived from an EMBL/GenBank/DDBJ whole genome shotgun (WGS) entry which is preliminary data.</text>
</comment>
<dbReference type="PROSITE" id="PS00194">
    <property type="entry name" value="THIOREDOXIN_1"/>
    <property type="match status" value="1"/>
</dbReference>
<organism evidence="4 5">
    <name type="scientific">Candidatus Anaerobiospirillum pullicola</name>
    <dbReference type="NCBI Taxonomy" id="2838451"/>
    <lineage>
        <taxon>Bacteria</taxon>
        <taxon>Pseudomonadati</taxon>
        <taxon>Pseudomonadota</taxon>
        <taxon>Gammaproteobacteria</taxon>
        <taxon>Aeromonadales</taxon>
        <taxon>Succinivibrionaceae</taxon>
        <taxon>Anaerobiospirillum</taxon>
    </lineage>
</organism>
<protein>
    <submittedName>
        <fullName evidence="4">Thioredoxin domain-containing protein</fullName>
    </submittedName>
</protein>
<dbReference type="InterPro" id="IPR001853">
    <property type="entry name" value="DSBA-like_thioredoxin_dom"/>
</dbReference>
<dbReference type="Pfam" id="PF18312">
    <property type="entry name" value="ScsC_N"/>
    <property type="match status" value="1"/>
</dbReference>
<dbReference type="InterPro" id="IPR017937">
    <property type="entry name" value="Thioredoxin_CS"/>
</dbReference>
<evidence type="ECO:0000313" key="5">
    <source>
        <dbReference type="Proteomes" id="UP000733611"/>
    </source>
</evidence>
<dbReference type="AlphaFoldDB" id="A0A948TFF1"/>
<evidence type="ECO:0000256" key="1">
    <source>
        <dbReference type="ARBA" id="ARBA00023284"/>
    </source>
</evidence>
<keyword evidence="1" id="KW-0676">Redox-active center</keyword>
<dbReference type="Proteomes" id="UP000733611">
    <property type="component" value="Unassembled WGS sequence"/>
</dbReference>
<accession>A0A948TFF1</accession>
<feature type="domain" description="DSBA-like thioredoxin" evidence="2">
    <location>
        <begin position="93"/>
        <end position="229"/>
    </location>
</feature>
<evidence type="ECO:0000259" key="3">
    <source>
        <dbReference type="Pfam" id="PF18312"/>
    </source>
</evidence>
<dbReference type="InterPro" id="IPR036249">
    <property type="entry name" value="Thioredoxin-like_sf"/>
</dbReference>
<proteinExistence type="predicted"/>
<sequence>MALSLGSSAYAAQEPATATDAAAVVFSSEQKAAIERIVHDYLVEHPEVLVEVAQSLEAKQMYVQEQALTEAIEFFRQDEFIPRRGDVNAPHYLIEFFDYNCGYCKVVRDFTKRLAEEYDLVTIYVEFPILSALSVRASAIGLALFAQDPDKYLRYQDLLMTADTRITSEDQIKEAVKAVGGDYDKLSEAVNNDPRIQKALRKNMELGQKMGVQGTPYFILDGTVIRGAVKDYSTFTDIIEAAQDSSKK</sequence>
<dbReference type="Gene3D" id="3.40.30.10">
    <property type="entry name" value="Glutaredoxin"/>
    <property type="match status" value="1"/>
</dbReference>
<dbReference type="GO" id="GO:0016491">
    <property type="term" value="F:oxidoreductase activity"/>
    <property type="evidence" value="ECO:0007669"/>
    <property type="project" value="InterPro"/>
</dbReference>
<dbReference type="InterPro" id="IPR041205">
    <property type="entry name" value="ScsC_N"/>
</dbReference>
<evidence type="ECO:0000259" key="2">
    <source>
        <dbReference type="Pfam" id="PF01323"/>
    </source>
</evidence>
<feature type="domain" description="Copper resistance protein ScsC N-terminal" evidence="3">
    <location>
        <begin position="30"/>
        <end position="60"/>
    </location>
</feature>
<dbReference type="InterPro" id="IPR051470">
    <property type="entry name" value="Thiol:disulfide_interchange"/>
</dbReference>